<keyword evidence="2" id="KW-0143">Chaperone</keyword>
<keyword evidence="4" id="KW-1185">Reference proteome</keyword>
<comment type="similarity">
    <text evidence="3">Belongs to the UreF family.</text>
</comment>
<dbReference type="Proteomes" id="UP000694867">
    <property type="component" value="Unplaced"/>
</dbReference>
<proteinExistence type="inferred from homology"/>
<evidence type="ECO:0000313" key="5">
    <source>
        <dbReference type="RefSeq" id="XP_003738487.1"/>
    </source>
</evidence>
<name>A0AAJ6QNF0_9ACAR</name>
<dbReference type="Pfam" id="PF01730">
    <property type="entry name" value="UreF"/>
    <property type="match status" value="1"/>
</dbReference>
<reference evidence="5" key="1">
    <citation type="submission" date="2025-08" db="UniProtKB">
        <authorList>
            <consortium name="RefSeq"/>
        </authorList>
    </citation>
    <scope>IDENTIFICATION</scope>
</reference>
<dbReference type="PANTHER" id="PTHR33620">
    <property type="entry name" value="UREASE ACCESSORY PROTEIN F"/>
    <property type="match status" value="1"/>
</dbReference>
<evidence type="ECO:0000256" key="1">
    <source>
        <dbReference type="ARBA" id="ARBA00022988"/>
    </source>
</evidence>
<dbReference type="Gene3D" id="1.10.4190.10">
    <property type="entry name" value="Urease accessory protein UreF"/>
    <property type="match status" value="1"/>
</dbReference>
<evidence type="ECO:0000256" key="3">
    <source>
        <dbReference type="ARBA" id="ARBA00046339"/>
    </source>
</evidence>
<dbReference type="KEGG" id="goe:100907259"/>
<dbReference type="RefSeq" id="XP_003738487.1">
    <property type="nucleotide sequence ID" value="XM_003738439.2"/>
</dbReference>
<dbReference type="HAMAP" id="MF_01385">
    <property type="entry name" value="UreF"/>
    <property type="match status" value="1"/>
</dbReference>
<dbReference type="GeneID" id="100907259"/>
<dbReference type="InterPro" id="IPR038277">
    <property type="entry name" value="UreF_sf"/>
</dbReference>
<dbReference type="GO" id="GO:0016151">
    <property type="term" value="F:nickel cation binding"/>
    <property type="evidence" value="ECO:0007669"/>
    <property type="project" value="InterPro"/>
</dbReference>
<organism evidence="4 5">
    <name type="scientific">Galendromus occidentalis</name>
    <name type="common">western predatory mite</name>
    <dbReference type="NCBI Taxonomy" id="34638"/>
    <lineage>
        <taxon>Eukaryota</taxon>
        <taxon>Metazoa</taxon>
        <taxon>Ecdysozoa</taxon>
        <taxon>Arthropoda</taxon>
        <taxon>Chelicerata</taxon>
        <taxon>Arachnida</taxon>
        <taxon>Acari</taxon>
        <taxon>Parasitiformes</taxon>
        <taxon>Mesostigmata</taxon>
        <taxon>Gamasina</taxon>
        <taxon>Phytoseioidea</taxon>
        <taxon>Phytoseiidae</taxon>
        <taxon>Typhlodrominae</taxon>
        <taxon>Galendromus</taxon>
    </lineage>
</organism>
<protein>
    <submittedName>
        <fullName evidence="5">Urease accessory protein F</fullName>
    </submittedName>
</protein>
<dbReference type="AlphaFoldDB" id="A0AAJ6QNF0"/>
<dbReference type="PANTHER" id="PTHR33620:SF1">
    <property type="entry name" value="UREASE ACCESSORY PROTEIN F"/>
    <property type="match status" value="1"/>
</dbReference>
<gene>
    <name evidence="5" type="primary">LOC100907259</name>
</gene>
<sequence length="263" mass="28476">MDSASGDGVVDRDSSIVLLNLLQICDSSFPIGGFTHSGGLESSWRRGAVPDLEALRLFLKTTILATCSQQVPYMKTAHLTASTAAEKALGSNTDTEESVGDLEAEVCKILEVDNLLSVSMNNHVAKRASTQQGKSLLSLALEMLPRRQRPLLSRLLDAKNRGVFEGNLAVVFGVLCASLHIGLGESLNAFTFSTLRNSVAAAVRLGRAGPVQAQILQRELLPFCCKMVSRYQDTECGDDHQSDPVLDVLQGAQDRLFTKMFYS</sequence>
<dbReference type="InterPro" id="IPR002639">
    <property type="entry name" value="UreF"/>
</dbReference>
<dbReference type="PIRSF" id="PIRSF009467">
    <property type="entry name" value="Ureas_acces_UreF"/>
    <property type="match status" value="1"/>
</dbReference>
<evidence type="ECO:0000313" key="4">
    <source>
        <dbReference type="Proteomes" id="UP000694867"/>
    </source>
</evidence>
<keyword evidence="1" id="KW-0996">Nickel insertion</keyword>
<evidence type="ECO:0000256" key="2">
    <source>
        <dbReference type="ARBA" id="ARBA00023186"/>
    </source>
</evidence>
<accession>A0AAJ6QNF0</accession>